<reference evidence="1 2" key="1">
    <citation type="submission" date="2017-02" db="EMBL/GenBank/DDBJ databases">
        <authorList>
            <person name="Peterson S.W."/>
        </authorList>
    </citation>
    <scope>NUCLEOTIDE SEQUENCE [LARGE SCALE GENOMIC DNA]</scope>
    <source>
        <strain evidence="1 2">ATCC 700135</strain>
    </source>
</reference>
<name>A0A1T4KC98_PORCN</name>
<dbReference type="GO" id="GO:0016829">
    <property type="term" value="F:lyase activity"/>
    <property type="evidence" value="ECO:0007669"/>
    <property type="project" value="UniProtKB-KW"/>
</dbReference>
<dbReference type="EMBL" id="FUWL01000005">
    <property type="protein sequence ID" value="SJZ39997.1"/>
    <property type="molecule type" value="Genomic_DNA"/>
</dbReference>
<evidence type="ECO:0000313" key="1">
    <source>
        <dbReference type="EMBL" id="SJZ39997.1"/>
    </source>
</evidence>
<dbReference type="SUPFAM" id="SSF56752">
    <property type="entry name" value="D-aminoacid aminotransferase-like PLP-dependent enzymes"/>
    <property type="match status" value="1"/>
</dbReference>
<dbReference type="AlphaFoldDB" id="A0A1T4KC98"/>
<dbReference type="InterPro" id="IPR001544">
    <property type="entry name" value="Aminotrans_IV"/>
</dbReference>
<keyword evidence="1" id="KW-0456">Lyase</keyword>
<dbReference type="Gene3D" id="3.20.10.10">
    <property type="entry name" value="D-amino Acid Aminotransferase, subunit A, domain 2"/>
    <property type="match status" value="1"/>
</dbReference>
<dbReference type="RefSeq" id="WP_025837820.1">
    <property type="nucleotide sequence ID" value="NZ_FUWL01000005.1"/>
</dbReference>
<evidence type="ECO:0000313" key="2">
    <source>
        <dbReference type="Proteomes" id="UP000189956"/>
    </source>
</evidence>
<gene>
    <name evidence="1" type="ORF">SAMN02745205_00654</name>
</gene>
<dbReference type="Pfam" id="PF01063">
    <property type="entry name" value="Aminotran_4"/>
    <property type="match status" value="1"/>
</dbReference>
<protein>
    <submittedName>
        <fullName evidence="1">4-amino-4-deoxychorismate lyase</fullName>
    </submittedName>
</protein>
<dbReference type="InterPro" id="IPR043131">
    <property type="entry name" value="BCAT-like_N"/>
</dbReference>
<proteinExistence type="predicted"/>
<dbReference type="InterPro" id="IPR043132">
    <property type="entry name" value="BCAT-like_C"/>
</dbReference>
<dbReference type="InterPro" id="IPR036038">
    <property type="entry name" value="Aminotransferase-like"/>
</dbReference>
<sequence>MIPGNSSSTLIETFEVVHGVLQRVDLHHKRMCRSGQIHGFCPPSLEEVTSAICDLIRRDNLSEHPSLRCTVEYRTNIIGCRAIPYHIRAIHALLLIESTDSIEYADKWSDRTCFDPLSALCTKGQEPLIIRENLLTDTTYTNVVIERNGEYLTPDRPLLAGTRRQYYLDQGVIRTADLTIQDTLEADRIHLINAMMPLGALTISPENISII</sequence>
<dbReference type="Proteomes" id="UP000189956">
    <property type="component" value="Unassembled WGS sequence"/>
</dbReference>
<dbReference type="Gene3D" id="3.30.470.10">
    <property type="match status" value="1"/>
</dbReference>
<organism evidence="1 2">
    <name type="scientific">Porphyromonas cangingivalis</name>
    <dbReference type="NCBI Taxonomy" id="36874"/>
    <lineage>
        <taxon>Bacteria</taxon>
        <taxon>Pseudomonadati</taxon>
        <taxon>Bacteroidota</taxon>
        <taxon>Bacteroidia</taxon>
        <taxon>Bacteroidales</taxon>
        <taxon>Porphyromonadaceae</taxon>
        <taxon>Porphyromonas</taxon>
    </lineage>
</organism>
<accession>A0A1T4KC98</accession>